<reference evidence="1" key="2">
    <citation type="journal article" date="2022" name="New Phytol.">
        <title>Evolutionary transition to the ectomycorrhizal habit in the genomes of a hyperdiverse lineage of mushroom-forming fungi.</title>
        <authorList>
            <person name="Looney B."/>
            <person name="Miyauchi S."/>
            <person name="Morin E."/>
            <person name="Drula E."/>
            <person name="Courty P.E."/>
            <person name="Kohler A."/>
            <person name="Kuo A."/>
            <person name="LaButti K."/>
            <person name="Pangilinan J."/>
            <person name="Lipzen A."/>
            <person name="Riley R."/>
            <person name="Andreopoulos W."/>
            <person name="He G."/>
            <person name="Johnson J."/>
            <person name="Nolan M."/>
            <person name="Tritt A."/>
            <person name="Barry K.W."/>
            <person name="Grigoriev I.V."/>
            <person name="Nagy L.G."/>
            <person name="Hibbett D."/>
            <person name="Henrissat B."/>
            <person name="Matheny P.B."/>
            <person name="Labbe J."/>
            <person name="Martin F.M."/>
        </authorList>
    </citation>
    <scope>NUCLEOTIDE SEQUENCE</scope>
    <source>
        <strain evidence="1">HHB10654</strain>
    </source>
</reference>
<reference evidence="1" key="1">
    <citation type="submission" date="2021-03" db="EMBL/GenBank/DDBJ databases">
        <authorList>
            <consortium name="DOE Joint Genome Institute"/>
            <person name="Ahrendt S."/>
            <person name="Looney B.P."/>
            <person name="Miyauchi S."/>
            <person name="Morin E."/>
            <person name="Drula E."/>
            <person name="Courty P.E."/>
            <person name="Chicoki N."/>
            <person name="Fauchery L."/>
            <person name="Kohler A."/>
            <person name="Kuo A."/>
            <person name="Labutti K."/>
            <person name="Pangilinan J."/>
            <person name="Lipzen A."/>
            <person name="Riley R."/>
            <person name="Andreopoulos W."/>
            <person name="He G."/>
            <person name="Johnson J."/>
            <person name="Barry K.W."/>
            <person name="Grigoriev I.V."/>
            <person name="Nagy L."/>
            <person name="Hibbett D."/>
            <person name="Henrissat B."/>
            <person name="Matheny P.B."/>
            <person name="Labbe J."/>
            <person name="Martin F."/>
        </authorList>
    </citation>
    <scope>NUCLEOTIDE SEQUENCE</scope>
    <source>
        <strain evidence="1">HHB10654</strain>
    </source>
</reference>
<dbReference type="Proteomes" id="UP000814140">
    <property type="component" value="Unassembled WGS sequence"/>
</dbReference>
<keyword evidence="2" id="KW-1185">Reference proteome</keyword>
<protein>
    <submittedName>
        <fullName evidence="1">Uncharacterized protein</fullName>
    </submittedName>
</protein>
<evidence type="ECO:0000313" key="2">
    <source>
        <dbReference type="Proteomes" id="UP000814140"/>
    </source>
</evidence>
<organism evidence="1 2">
    <name type="scientific">Artomyces pyxidatus</name>
    <dbReference type="NCBI Taxonomy" id="48021"/>
    <lineage>
        <taxon>Eukaryota</taxon>
        <taxon>Fungi</taxon>
        <taxon>Dikarya</taxon>
        <taxon>Basidiomycota</taxon>
        <taxon>Agaricomycotina</taxon>
        <taxon>Agaricomycetes</taxon>
        <taxon>Russulales</taxon>
        <taxon>Auriscalpiaceae</taxon>
        <taxon>Artomyces</taxon>
    </lineage>
</organism>
<dbReference type="EMBL" id="MU277210">
    <property type="protein sequence ID" value="KAI0061889.1"/>
    <property type="molecule type" value="Genomic_DNA"/>
</dbReference>
<evidence type="ECO:0000313" key="1">
    <source>
        <dbReference type="EMBL" id="KAI0061889.1"/>
    </source>
</evidence>
<proteinExistence type="predicted"/>
<sequence length="320" mass="35162">MHPTTDSPATPQSSFDDSMQLLAGNPPRSPTSVSPKTLPVDYPISEVATTPLPPLDLHSEISRSGSSPWSLKPLRDRIKKSLRITTGTSLGSSPGRKHKRRDAVPTNGIPASMINKSDISRTGGEEQTACFAFQGADMEQHFSEVAPRIFVGLNLKDQQPSSLAWPNATQWGQWAALEFSHVVGIATVEEARTIYEFPDPFKPVRESTLDNVERMTLTVPMAPDTSTPGLDTRLTLYQLATAGEFLHHALEKHDACVLVSCAEGSEVDAMALVVCFLASYCSESAWQVSRRLDEDPNVRDVWKGVLSWQDVEYVQMTLPQ</sequence>
<name>A0ACB8SZQ1_9AGAM</name>
<accession>A0ACB8SZQ1</accession>
<gene>
    <name evidence="1" type="ORF">BV25DRAFT_1838735</name>
</gene>
<comment type="caution">
    <text evidence="1">The sequence shown here is derived from an EMBL/GenBank/DDBJ whole genome shotgun (WGS) entry which is preliminary data.</text>
</comment>